<accession>A0A5B6VYM1</accession>
<dbReference type="Proteomes" id="UP000325315">
    <property type="component" value="Unassembled WGS sequence"/>
</dbReference>
<evidence type="ECO:0000313" key="2">
    <source>
        <dbReference type="Proteomes" id="UP000325315"/>
    </source>
</evidence>
<dbReference type="EMBL" id="SMMG02000005">
    <property type="protein sequence ID" value="KAA3474749.1"/>
    <property type="molecule type" value="Genomic_DNA"/>
</dbReference>
<comment type="caution">
    <text evidence="1">The sequence shown here is derived from an EMBL/GenBank/DDBJ whole genome shotgun (WGS) entry which is preliminary data.</text>
</comment>
<name>A0A5B6VYM1_9ROSI</name>
<evidence type="ECO:0000313" key="1">
    <source>
        <dbReference type="EMBL" id="KAA3474749.1"/>
    </source>
</evidence>
<sequence>METFRFEAWWLMEEIFETELEYLKSELEKWATRIGLSRNRKKEYLNSKLVVLMEAERTDNNLAELIDTKI</sequence>
<keyword evidence="2" id="KW-1185">Reference proteome</keyword>
<gene>
    <name evidence="1" type="ORF">EPI10_025010</name>
</gene>
<dbReference type="AlphaFoldDB" id="A0A5B6VYM1"/>
<proteinExistence type="predicted"/>
<reference evidence="2" key="1">
    <citation type="journal article" date="2019" name="Plant Biotechnol. J.">
        <title>Genome sequencing of the Australian wild diploid species Gossypium australe highlights disease resistance and delayed gland morphogenesis.</title>
        <authorList>
            <person name="Cai Y."/>
            <person name="Cai X."/>
            <person name="Wang Q."/>
            <person name="Wang P."/>
            <person name="Zhang Y."/>
            <person name="Cai C."/>
            <person name="Xu Y."/>
            <person name="Wang K."/>
            <person name="Zhou Z."/>
            <person name="Wang C."/>
            <person name="Geng S."/>
            <person name="Li B."/>
            <person name="Dong Q."/>
            <person name="Hou Y."/>
            <person name="Wang H."/>
            <person name="Ai P."/>
            <person name="Liu Z."/>
            <person name="Yi F."/>
            <person name="Sun M."/>
            <person name="An G."/>
            <person name="Cheng J."/>
            <person name="Zhang Y."/>
            <person name="Shi Q."/>
            <person name="Xie Y."/>
            <person name="Shi X."/>
            <person name="Chang Y."/>
            <person name="Huang F."/>
            <person name="Chen Y."/>
            <person name="Hong S."/>
            <person name="Mi L."/>
            <person name="Sun Q."/>
            <person name="Zhang L."/>
            <person name="Zhou B."/>
            <person name="Peng R."/>
            <person name="Zhang X."/>
            <person name="Liu F."/>
        </authorList>
    </citation>
    <scope>NUCLEOTIDE SEQUENCE [LARGE SCALE GENOMIC DNA]</scope>
    <source>
        <strain evidence="2">cv. PA1801</strain>
    </source>
</reference>
<organism evidence="1 2">
    <name type="scientific">Gossypium australe</name>
    <dbReference type="NCBI Taxonomy" id="47621"/>
    <lineage>
        <taxon>Eukaryota</taxon>
        <taxon>Viridiplantae</taxon>
        <taxon>Streptophyta</taxon>
        <taxon>Embryophyta</taxon>
        <taxon>Tracheophyta</taxon>
        <taxon>Spermatophyta</taxon>
        <taxon>Magnoliopsida</taxon>
        <taxon>eudicotyledons</taxon>
        <taxon>Gunneridae</taxon>
        <taxon>Pentapetalae</taxon>
        <taxon>rosids</taxon>
        <taxon>malvids</taxon>
        <taxon>Malvales</taxon>
        <taxon>Malvaceae</taxon>
        <taxon>Malvoideae</taxon>
        <taxon>Gossypium</taxon>
    </lineage>
</organism>
<protein>
    <submittedName>
        <fullName evidence="1">Uncharacterized protein</fullName>
    </submittedName>
</protein>